<evidence type="ECO:0000313" key="6">
    <source>
        <dbReference type="EMBL" id="KAF4039231.1"/>
    </source>
</evidence>
<keyword evidence="8" id="KW-1185">Reference proteome</keyword>
<dbReference type="GO" id="GO:0008270">
    <property type="term" value="F:zinc ion binding"/>
    <property type="evidence" value="ECO:0007669"/>
    <property type="project" value="UniProtKB-KW"/>
</dbReference>
<dbReference type="Gene3D" id="6.10.140.2220">
    <property type="match status" value="1"/>
</dbReference>
<evidence type="ECO:0000256" key="2">
    <source>
        <dbReference type="ARBA" id="ARBA00022771"/>
    </source>
</evidence>
<keyword evidence="1" id="KW-0479">Metal-binding</keyword>
<proteinExistence type="predicted"/>
<keyword evidence="3" id="KW-0862">Zinc</keyword>
<dbReference type="Pfam" id="PF01753">
    <property type="entry name" value="zf-MYND"/>
    <property type="match status" value="1"/>
</dbReference>
<dbReference type="EMBL" id="WSZM01000180">
    <property type="protein sequence ID" value="KAF4039231.1"/>
    <property type="molecule type" value="Genomic_DNA"/>
</dbReference>
<keyword evidence="2 4" id="KW-0863">Zinc-finger</keyword>
<dbReference type="EMBL" id="JAACNO010001679">
    <property type="protein sequence ID" value="KAF4138402.1"/>
    <property type="molecule type" value="Genomic_DNA"/>
</dbReference>
<evidence type="ECO:0000256" key="1">
    <source>
        <dbReference type="ARBA" id="ARBA00022723"/>
    </source>
</evidence>
<feature type="domain" description="MYND-type" evidence="5">
    <location>
        <begin position="6"/>
        <end position="45"/>
    </location>
</feature>
<dbReference type="Proteomes" id="UP000704712">
    <property type="component" value="Unassembled WGS sequence"/>
</dbReference>
<reference evidence="6" key="1">
    <citation type="submission" date="2020-04" db="EMBL/GenBank/DDBJ databases">
        <title>Hybrid Assembly of Korean Phytophthora infestans isolates.</title>
        <authorList>
            <person name="Prokchorchik M."/>
            <person name="Lee Y."/>
            <person name="Seo J."/>
            <person name="Cho J.-H."/>
            <person name="Park Y.-E."/>
            <person name="Jang D.-C."/>
            <person name="Im J.-S."/>
            <person name="Choi J.-G."/>
            <person name="Park H.-J."/>
            <person name="Lee G.-B."/>
            <person name="Lee Y.-G."/>
            <person name="Hong S.-Y."/>
            <person name="Cho K."/>
            <person name="Sohn K.H."/>
        </authorList>
    </citation>
    <scope>NUCLEOTIDE SEQUENCE</scope>
    <source>
        <strain evidence="6">KR_1_A1</strain>
        <strain evidence="7">KR_2_A2</strain>
    </source>
</reference>
<dbReference type="InterPro" id="IPR002893">
    <property type="entry name" value="Znf_MYND"/>
</dbReference>
<evidence type="ECO:0000256" key="3">
    <source>
        <dbReference type="ARBA" id="ARBA00022833"/>
    </source>
</evidence>
<evidence type="ECO:0000313" key="8">
    <source>
        <dbReference type="Proteomes" id="UP000602510"/>
    </source>
</evidence>
<comment type="caution">
    <text evidence="6">The sequence shown here is derived from an EMBL/GenBank/DDBJ whole genome shotgun (WGS) entry which is preliminary data.</text>
</comment>
<dbReference type="PROSITE" id="PS01360">
    <property type="entry name" value="ZF_MYND_1"/>
    <property type="match status" value="1"/>
</dbReference>
<gene>
    <name evidence="6" type="ORF">GN244_ATG08664</name>
    <name evidence="7" type="ORF">GN958_ATG12424</name>
</gene>
<organism evidence="6 8">
    <name type="scientific">Phytophthora infestans</name>
    <name type="common">Potato late blight agent</name>
    <name type="synonym">Botrytis infestans</name>
    <dbReference type="NCBI Taxonomy" id="4787"/>
    <lineage>
        <taxon>Eukaryota</taxon>
        <taxon>Sar</taxon>
        <taxon>Stramenopiles</taxon>
        <taxon>Oomycota</taxon>
        <taxon>Peronosporomycetes</taxon>
        <taxon>Peronosporales</taxon>
        <taxon>Peronosporaceae</taxon>
        <taxon>Phytophthora</taxon>
    </lineage>
</organism>
<dbReference type="AlphaFoldDB" id="A0A833WVL1"/>
<dbReference type="Proteomes" id="UP000602510">
    <property type="component" value="Unassembled WGS sequence"/>
</dbReference>
<evidence type="ECO:0000256" key="4">
    <source>
        <dbReference type="PROSITE-ProRule" id="PRU00134"/>
    </source>
</evidence>
<evidence type="ECO:0000313" key="7">
    <source>
        <dbReference type="EMBL" id="KAF4138402.1"/>
    </source>
</evidence>
<evidence type="ECO:0000259" key="5">
    <source>
        <dbReference type="PROSITE" id="PS50865"/>
    </source>
</evidence>
<protein>
    <submittedName>
        <fullName evidence="6">MYND finger</fullName>
    </submittedName>
</protein>
<dbReference type="PROSITE" id="PS50865">
    <property type="entry name" value="ZF_MYND_2"/>
    <property type="match status" value="1"/>
</dbReference>
<name>A0A833WVL1_PHYIN</name>
<accession>A0A833WVL1</accession>
<dbReference type="SUPFAM" id="SSF144232">
    <property type="entry name" value="HIT/MYND zinc finger-like"/>
    <property type="match status" value="1"/>
</dbReference>
<sequence>MASSVCSACQASGIKMSRCGQCKWAAYCSKTCQRDHWRTGHRQMCAKLKVCKRFRDLEREWWSTRPSDELQRFVVQFGLQPESMAFFGEVLFLLCGLKACVLLSNLPPMWRQSFANDVVLACGLLEFESSATSLYPASSIALYSVSSRLQTPAEYELTDDLVLGNTIHSDFAMAEQALRLTGATVDTTRTVQLATTDVDVSELVQEHELARMLDYPVALSDCDEDASMVEVGYFLEERQERVLLTSYCAMATLQHNQRIQQHFQRYRKCSAGLQLTLHTSQI</sequence>